<gene>
    <name evidence="1" type="ORF">MNBD_PLANCTO03-122</name>
</gene>
<sequence>MSGMPGEPEAFAQHVAEMLRDIKPECEVELTGPRELLVNGRRLDLENVFRMVTTEPDRGSEIVRHYLGQLFATETESVSTMDLDFARPRIMPRIQPISIFEHLDEQMVAHVPFVNDTVVVFVTDLPQMTISITTEQMLKWRLDIEEVEEIALENLDHYAPELEMQFVESKEGGKAAIVSEQDGYDAARLLLPGLYRRLAAHLDGNFFVAIPARDMFVALSADPAEFVDRVADRVNQDHQRLPYPITNEFFYMTLDGVAGRVRGMAA</sequence>
<reference evidence="1" key="1">
    <citation type="submission" date="2018-06" db="EMBL/GenBank/DDBJ databases">
        <authorList>
            <person name="Zhirakovskaya E."/>
        </authorList>
    </citation>
    <scope>NUCLEOTIDE SEQUENCE</scope>
</reference>
<dbReference type="InterPro" id="IPR010838">
    <property type="entry name" value="DUF1444"/>
</dbReference>
<accession>A0A3B1DJD6</accession>
<evidence type="ECO:0000313" key="1">
    <source>
        <dbReference type="EMBL" id="VAX36184.1"/>
    </source>
</evidence>
<evidence type="ECO:0008006" key="2">
    <source>
        <dbReference type="Google" id="ProtNLM"/>
    </source>
</evidence>
<name>A0A3B1DJD6_9ZZZZ</name>
<dbReference type="EMBL" id="UOGK01000039">
    <property type="protein sequence ID" value="VAX36184.1"/>
    <property type="molecule type" value="Genomic_DNA"/>
</dbReference>
<protein>
    <recommendedName>
        <fullName evidence="2">DUF1444 family protein</fullName>
    </recommendedName>
</protein>
<dbReference type="AlphaFoldDB" id="A0A3B1DJD6"/>
<organism evidence="1">
    <name type="scientific">hydrothermal vent metagenome</name>
    <dbReference type="NCBI Taxonomy" id="652676"/>
    <lineage>
        <taxon>unclassified sequences</taxon>
        <taxon>metagenomes</taxon>
        <taxon>ecological metagenomes</taxon>
    </lineage>
</organism>
<proteinExistence type="predicted"/>
<dbReference type="Pfam" id="PF07285">
    <property type="entry name" value="DUF1444"/>
    <property type="match status" value="1"/>
</dbReference>